<dbReference type="GO" id="GO:0140580">
    <property type="term" value="F:mitochondrion autophagosome adaptor activity"/>
    <property type="evidence" value="ECO:0007669"/>
    <property type="project" value="InterPro"/>
</dbReference>
<sequence length="199" mass="22265">MTDSSLPLEIGETIQTASINRAPSPAHDINPSTAASEKLPMFVSPHATPSDSSLGKYKYDDIDGIEEEGEEDIPYSVIRPMPRRASFPPLPDLRFEQSYLASIATADTSWKVAYITIRDQVMVPLLQGMVWTLVLHGWRHWNRTAQVSGNTLGAQIRRWWYKTNNWPINGSGSKFSSDQKLAREVGEVRFSRPSGTGLF</sequence>
<organism evidence="2 3">
    <name type="scientific">Oidiodendron maius (strain Zn)</name>
    <dbReference type="NCBI Taxonomy" id="913774"/>
    <lineage>
        <taxon>Eukaryota</taxon>
        <taxon>Fungi</taxon>
        <taxon>Dikarya</taxon>
        <taxon>Ascomycota</taxon>
        <taxon>Pezizomycotina</taxon>
        <taxon>Leotiomycetes</taxon>
        <taxon>Leotiomycetes incertae sedis</taxon>
        <taxon>Myxotrichaceae</taxon>
        <taxon>Oidiodendron</taxon>
    </lineage>
</organism>
<evidence type="ECO:0000313" key="2">
    <source>
        <dbReference type="EMBL" id="KIM94945.1"/>
    </source>
</evidence>
<evidence type="ECO:0008006" key="4">
    <source>
        <dbReference type="Google" id="ProtNLM"/>
    </source>
</evidence>
<gene>
    <name evidence="2" type="ORF">OIDMADRAFT_135206</name>
</gene>
<dbReference type="InterPro" id="IPR013898">
    <property type="entry name" value="Atg43"/>
</dbReference>
<dbReference type="HOGENOM" id="CLU_101474_0_0_1"/>
<protein>
    <recommendedName>
        <fullName evidence="4">DUF1770-domain-containing protein</fullName>
    </recommendedName>
</protein>
<name>A0A0C3GFN4_OIDMZ</name>
<accession>A0A0C3GFN4</accession>
<dbReference type="AlphaFoldDB" id="A0A0C3GFN4"/>
<reference evidence="3" key="2">
    <citation type="submission" date="2015-01" db="EMBL/GenBank/DDBJ databases">
        <title>Evolutionary Origins and Diversification of the Mycorrhizal Mutualists.</title>
        <authorList>
            <consortium name="DOE Joint Genome Institute"/>
            <consortium name="Mycorrhizal Genomics Consortium"/>
            <person name="Kohler A."/>
            <person name="Kuo A."/>
            <person name="Nagy L.G."/>
            <person name="Floudas D."/>
            <person name="Copeland A."/>
            <person name="Barry K.W."/>
            <person name="Cichocki N."/>
            <person name="Veneault-Fourrey C."/>
            <person name="LaButti K."/>
            <person name="Lindquist E.A."/>
            <person name="Lipzen A."/>
            <person name="Lundell T."/>
            <person name="Morin E."/>
            <person name="Murat C."/>
            <person name="Riley R."/>
            <person name="Ohm R."/>
            <person name="Sun H."/>
            <person name="Tunlid A."/>
            <person name="Henrissat B."/>
            <person name="Grigoriev I.V."/>
            <person name="Hibbett D.S."/>
            <person name="Martin F."/>
        </authorList>
    </citation>
    <scope>NUCLEOTIDE SEQUENCE [LARGE SCALE GENOMIC DNA]</scope>
    <source>
        <strain evidence="3">Zn</strain>
    </source>
</reference>
<reference evidence="2 3" key="1">
    <citation type="submission" date="2014-04" db="EMBL/GenBank/DDBJ databases">
        <authorList>
            <consortium name="DOE Joint Genome Institute"/>
            <person name="Kuo A."/>
            <person name="Martino E."/>
            <person name="Perotto S."/>
            <person name="Kohler A."/>
            <person name="Nagy L.G."/>
            <person name="Floudas D."/>
            <person name="Copeland A."/>
            <person name="Barry K.W."/>
            <person name="Cichocki N."/>
            <person name="Veneault-Fourrey C."/>
            <person name="LaButti K."/>
            <person name="Lindquist E.A."/>
            <person name="Lipzen A."/>
            <person name="Lundell T."/>
            <person name="Morin E."/>
            <person name="Murat C."/>
            <person name="Sun H."/>
            <person name="Tunlid A."/>
            <person name="Henrissat B."/>
            <person name="Grigoriev I.V."/>
            <person name="Hibbett D.S."/>
            <person name="Martin F."/>
            <person name="Nordberg H.P."/>
            <person name="Cantor M.N."/>
            <person name="Hua S.X."/>
        </authorList>
    </citation>
    <scope>NUCLEOTIDE SEQUENCE [LARGE SCALE GENOMIC DNA]</scope>
    <source>
        <strain evidence="2 3">Zn</strain>
    </source>
</reference>
<dbReference type="EMBL" id="KN832888">
    <property type="protein sequence ID" value="KIM94945.1"/>
    <property type="molecule type" value="Genomic_DNA"/>
</dbReference>
<dbReference type="Pfam" id="PF08589">
    <property type="entry name" value="ATG43"/>
    <property type="match status" value="1"/>
</dbReference>
<feature type="region of interest" description="Disordered" evidence="1">
    <location>
        <begin position="17"/>
        <end position="50"/>
    </location>
</feature>
<dbReference type="OrthoDB" id="2430343at2759"/>
<dbReference type="GO" id="GO:0000423">
    <property type="term" value="P:mitophagy"/>
    <property type="evidence" value="ECO:0007669"/>
    <property type="project" value="InterPro"/>
</dbReference>
<evidence type="ECO:0000256" key="1">
    <source>
        <dbReference type="SAM" id="MobiDB-lite"/>
    </source>
</evidence>
<keyword evidence="3" id="KW-1185">Reference proteome</keyword>
<evidence type="ECO:0000313" key="3">
    <source>
        <dbReference type="Proteomes" id="UP000054321"/>
    </source>
</evidence>
<dbReference type="STRING" id="913774.A0A0C3GFN4"/>
<dbReference type="InParanoid" id="A0A0C3GFN4"/>
<proteinExistence type="predicted"/>
<dbReference type="PANTHER" id="PTHR38699">
    <property type="entry name" value="CHROMOSOME 1, WHOLE GENOME SHOTGUN SEQUENCE"/>
    <property type="match status" value="1"/>
</dbReference>
<dbReference type="Proteomes" id="UP000054321">
    <property type="component" value="Unassembled WGS sequence"/>
</dbReference>
<dbReference type="PANTHER" id="PTHR38699:SF1">
    <property type="entry name" value="MITOPHAGY RECEPTOR ATG43"/>
    <property type="match status" value="1"/>
</dbReference>